<dbReference type="PANTHER" id="PTHR39453:SF1">
    <property type="entry name" value="PHOSPHATE PROPANOYLTRANSFERASE"/>
    <property type="match status" value="1"/>
</dbReference>
<evidence type="ECO:0000256" key="6">
    <source>
        <dbReference type="ARBA" id="ARBA00022723"/>
    </source>
</evidence>
<evidence type="ECO:0000256" key="1">
    <source>
        <dbReference type="ARBA" id="ARBA00001947"/>
    </source>
</evidence>
<sequence length="142" mass="15250">MVGPKGTLKAMRVLGPLRKESQVELAMTDARTIGLTLPVRESGMLDGTPGVKLIGPKGELTLSKGAIIALRHIHLSPAQAAESGFKDKDWVTVKTSGSRPLIFENVLIRSGEAHLREMHVDTDEGNAAGIKNDDFVEIIGKQ</sequence>
<evidence type="ECO:0000256" key="8">
    <source>
        <dbReference type="ARBA" id="ARBA00023315"/>
    </source>
</evidence>
<organism evidence="12">
    <name type="scientific">uncultured bacterium contig00018</name>
    <dbReference type="NCBI Taxonomy" id="1181509"/>
    <lineage>
        <taxon>Bacteria</taxon>
        <taxon>environmental samples</taxon>
    </lineage>
</organism>
<dbReference type="PANTHER" id="PTHR39453">
    <property type="entry name" value="PHOSPHATE PROPANOYLTRANSFERASE"/>
    <property type="match status" value="1"/>
</dbReference>
<evidence type="ECO:0000256" key="10">
    <source>
        <dbReference type="ARBA" id="ARBA00030939"/>
    </source>
</evidence>
<keyword evidence="5" id="KW-0808">Transferase</keyword>
<keyword evidence="7" id="KW-0862">Zinc</keyword>
<reference evidence="12" key="1">
    <citation type="submission" date="2012-03" db="EMBL/GenBank/DDBJ databases">
        <title>Functional metagenomics reveals considerable lignocellulase gene clusters in the gut microbiome of a wood-feeding higher termite.</title>
        <authorList>
            <person name="Liu N."/>
        </authorList>
    </citation>
    <scope>NUCLEOTIDE SEQUENCE</scope>
</reference>
<evidence type="ECO:0000256" key="5">
    <source>
        <dbReference type="ARBA" id="ARBA00022679"/>
    </source>
</evidence>
<accession>A0A806K1E4</accession>
<dbReference type="GO" id="GO:0016747">
    <property type="term" value="F:acyltransferase activity, transferring groups other than amino-acyl groups"/>
    <property type="evidence" value="ECO:0007669"/>
    <property type="project" value="InterPro"/>
</dbReference>
<evidence type="ECO:0000256" key="7">
    <source>
        <dbReference type="ARBA" id="ARBA00022833"/>
    </source>
</evidence>
<dbReference type="Pfam" id="PF06130">
    <property type="entry name" value="PTAC"/>
    <property type="match status" value="1"/>
</dbReference>
<name>A0A806K1E4_9BACT</name>
<comment type="cofactor">
    <cofactor evidence="1">
        <name>Zn(2+)</name>
        <dbReference type="ChEBI" id="CHEBI:29105"/>
    </cofactor>
</comment>
<dbReference type="GO" id="GO:0046872">
    <property type="term" value="F:metal ion binding"/>
    <property type="evidence" value="ECO:0007669"/>
    <property type="project" value="UniProtKB-KW"/>
</dbReference>
<evidence type="ECO:0000313" key="12">
    <source>
        <dbReference type="EMBL" id="AGS53363.1"/>
    </source>
</evidence>
<evidence type="ECO:0000256" key="3">
    <source>
        <dbReference type="ARBA" id="ARBA00012206"/>
    </source>
</evidence>
<dbReference type="AlphaFoldDB" id="A0A806K1E4"/>
<protein>
    <recommendedName>
        <fullName evidence="4">Phosphate propanoyltransferase</fullName>
        <ecNumber evidence="3">2.3.1.222</ecNumber>
    </recommendedName>
    <alternativeName>
        <fullName evidence="10">Phosphate acyltransferase PduL</fullName>
    </alternativeName>
    <alternativeName>
        <fullName evidence="9">Phosphotransacylase PduL</fullName>
    </alternativeName>
    <alternativeName>
        <fullName evidence="11">Propanediol utilization protein PduL</fullName>
    </alternativeName>
</protein>
<dbReference type="EC" id="2.3.1.222" evidence="3"/>
<evidence type="ECO:0000256" key="11">
    <source>
        <dbReference type="ARBA" id="ARBA00033077"/>
    </source>
</evidence>
<evidence type="ECO:0000256" key="4">
    <source>
        <dbReference type="ARBA" id="ARBA00020837"/>
    </source>
</evidence>
<comment type="similarity">
    <text evidence="2">Belongs to the PduL family.</text>
</comment>
<keyword evidence="8" id="KW-0012">Acyltransferase</keyword>
<evidence type="ECO:0000256" key="9">
    <source>
        <dbReference type="ARBA" id="ARBA00030044"/>
    </source>
</evidence>
<dbReference type="InterPro" id="IPR008300">
    <property type="entry name" value="PTAC"/>
</dbReference>
<keyword evidence="6" id="KW-0479">Metal-binding</keyword>
<evidence type="ECO:0000256" key="2">
    <source>
        <dbReference type="ARBA" id="ARBA00007342"/>
    </source>
</evidence>
<proteinExistence type="inferred from homology"/>
<dbReference type="EMBL" id="JQ844231">
    <property type="protein sequence ID" value="AGS53363.1"/>
    <property type="molecule type" value="Genomic_DNA"/>
</dbReference>